<comment type="caution">
    <text evidence="4">The sequence shown here is derived from an EMBL/GenBank/DDBJ whole genome shotgun (WGS) entry which is preliminary data.</text>
</comment>
<gene>
    <name evidence="4" type="ORF">ACFOY7_08855</name>
</gene>
<keyword evidence="5" id="KW-1185">Reference proteome</keyword>
<accession>A0ABV8WTU6</accession>
<dbReference type="InterPro" id="IPR036206">
    <property type="entry name" value="ThiamineP_synth_sf"/>
</dbReference>
<dbReference type="InterPro" id="IPR022998">
    <property type="entry name" value="ThiamineP_synth_TenI"/>
</dbReference>
<protein>
    <submittedName>
        <fullName evidence="4">Thiamine phosphate synthase</fullName>
    </submittedName>
</protein>
<reference evidence="5" key="1">
    <citation type="journal article" date="2019" name="Int. J. Syst. Evol. Microbiol.">
        <title>The Global Catalogue of Microorganisms (GCM) 10K type strain sequencing project: providing services to taxonomists for standard genome sequencing and annotation.</title>
        <authorList>
            <consortium name="The Broad Institute Genomics Platform"/>
            <consortium name="The Broad Institute Genome Sequencing Center for Infectious Disease"/>
            <person name="Wu L."/>
            <person name="Ma J."/>
        </authorList>
    </citation>
    <scope>NUCLEOTIDE SEQUENCE [LARGE SCALE GENOMIC DNA]</scope>
    <source>
        <strain evidence="5">CCUG 37865</strain>
    </source>
</reference>
<feature type="domain" description="Thiamine phosphate synthase/TenI" evidence="3">
    <location>
        <begin position="5"/>
        <end position="178"/>
    </location>
</feature>
<evidence type="ECO:0000313" key="5">
    <source>
        <dbReference type="Proteomes" id="UP001595882"/>
    </source>
</evidence>
<dbReference type="SUPFAM" id="SSF51391">
    <property type="entry name" value="Thiamin phosphate synthase"/>
    <property type="match status" value="1"/>
</dbReference>
<evidence type="ECO:0000256" key="1">
    <source>
        <dbReference type="ARBA" id="ARBA00004948"/>
    </source>
</evidence>
<comment type="pathway">
    <text evidence="1">Cofactor biosynthesis; thiamine diphosphate biosynthesis.</text>
</comment>
<evidence type="ECO:0000259" key="3">
    <source>
        <dbReference type="Pfam" id="PF02581"/>
    </source>
</evidence>
<dbReference type="CDD" id="cd00564">
    <property type="entry name" value="TMP_TenI"/>
    <property type="match status" value="1"/>
</dbReference>
<dbReference type="InterPro" id="IPR013785">
    <property type="entry name" value="Aldolase_TIM"/>
</dbReference>
<evidence type="ECO:0000256" key="2">
    <source>
        <dbReference type="ARBA" id="ARBA00022977"/>
    </source>
</evidence>
<dbReference type="Gene3D" id="3.20.20.70">
    <property type="entry name" value="Aldolase class I"/>
    <property type="match status" value="1"/>
</dbReference>
<dbReference type="RefSeq" id="WP_390251475.1">
    <property type="nucleotide sequence ID" value="NZ_JBHSDT010000004.1"/>
</dbReference>
<dbReference type="PANTHER" id="PTHR20857:SF22">
    <property type="entry name" value="THIAZOLE TAUTOMERASE"/>
    <property type="match status" value="1"/>
</dbReference>
<proteinExistence type="predicted"/>
<dbReference type="Pfam" id="PF02581">
    <property type="entry name" value="TMP-TENI"/>
    <property type="match status" value="1"/>
</dbReference>
<dbReference type="PANTHER" id="PTHR20857">
    <property type="entry name" value="THIAMINE-PHOSPHATE PYROPHOSPHORYLASE"/>
    <property type="match status" value="1"/>
</dbReference>
<evidence type="ECO:0000313" key="4">
    <source>
        <dbReference type="EMBL" id="MFC4403185.1"/>
    </source>
</evidence>
<sequence length="208" mass="23216">MKGIHLITNGKSTKKELAQLRTMHHYFDYIHVREKSKTAAELMQILDFLAGIGIPLSKVIINDRVDLAVMKGCTGVQLAYNSLPVTLVKKQFPDLKIGKSVHSIEEAWKAEKDGADFILYGHIYHSKSKQGVKPRGIQALQRVAKSISIPTIAVGGIHPEQVEEVLGAGAKGLAMISAFWESPAPLQAAKAYYERFNHWEEEHFERTL</sequence>
<organism evidence="4 5">
    <name type="scientific">Gracilibacillus xinjiangensis</name>
    <dbReference type="NCBI Taxonomy" id="1193282"/>
    <lineage>
        <taxon>Bacteria</taxon>
        <taxon>Bacillati</taxon>
        <taxon>Bacillota</taxon>
        <taxon>Bacilli</taxon>
        <taxon>Bacillales</taxon>
        <taxon>Bacillaceae</taxon>
        <taxon>Gracilibacillus</taxon>
    </lineage>
</organism>
<keyword evidence="2" id="KW-0784">Thiamine biosynthesis</keyword>
<dbReference type="Proteomes" id="UP001595882">
    <property type="component" value="Unassembled WGS sequence"/>
</dbReference>
<dbReference type="EMBL" id="JBHSDT010000004">
    <property type="protein sequence ID" value="MFC4403185.1"/>
    <property type="molecule type" value="Genomic_DNA"/>
</dbReference>
<name>A0ABV8WTU6_9BACI</name>